<dbReference type="Pfam" id="PF17100">
    <property type="entry name" value="NACHT_N"/>
    <property type="match status" value="1"/>
</dbReference>
<feature type="repeat" description="ANK" evidence="3">
    <location>
        <begin position="1071"/>
        <end position="1108"/>
    </location>
</feature>
<organism evidence="7 8">
    <name type="scientific">Staphylotrichum longicolle</name>
    <dbReference type="NCBI Taxonomy" id="669026"/>
    <lineage>
        <taxon>Eukaryota</taxon>
        <taxon>Fungi</taxon>
        <taxon>Dikarya</taxon>
        <taxon>Ascomycota</taxon>
        <taxon>Pezizomycotina</taxon>
        <taxon>Sordariomycetes</taxon>
        <taxon>Sordariomycetidae</taxon>
        <taxon>Sordariales</taxon>
        <taxon>Chaetomiaceae</taxon>
        <taxon>Staphylotrichum</taxon>
    </lineage>
</organism>
<dbReference type="Gene3D" id="3.40.50.300">
    <property type="entry name" value="P-loop containing nucleotide triphosphate hydrolases"/>
    <property type="match status" value="1"/>
</dbReference>
<feature type="domain" description="Nephrocystin 3-like N-terminal" evidence="6">
    <location>
        <begin position="414"/>
        <end position="582"/>
    </location>
</feature>
<feature type="compositionally biased region" description="Low complexity" evidence="4">
    <location>
        <begin position="29"/>
        <end position="56"/>
    </location>
</feature>
<dbReference type="PROSITE" id="PS50297">
    <property type="entry name" value="ANK_REP_REGION"/>
    <property type="match status" value="3"/>
</dbReference>
<dbReference type="PANTHER" id="PTHR24189:SF50">
    <property type="entry name" value="ANKYRIN REPEAT AND SOCS BOX PROTEIN 2"/>
    <property type="match status" value="1"/>
</dbReference>
<feature type="repeat" description="ANK" evidence="3">
    <location>
        <begin position="1318"/>
        <end position="1350"/>
    </location>
</feature>
<evidence type="ECO:0000259" key="5">
    <source>
        <dbReference type="Pfam" id="PF17100"/>
    </source>
</evidence>
<reference evidence="7" key="1">
    <citation type="submission" date="2023-02" db="EMBL/GenBank/DDBJ databases">
        <authorList>
            <person name="Palmer J.M."/>
        </authorList>
    </citation>
    <scope>NUCLEOTIDE SEQUENCE</scope>
    <source>
        <strain evidence="7">FW57</strain>
    </source>
</reference>
<dbReference type="Pfam" id="PF13857">
    <property type="entry name" value="Ank_5"/>
    <property type="match status" value="1"/>
</dbReference>
<evidence type="ECO:0000259" key="6">
    <source>
        <dbReference type="Pfam" id="PF24883"/>
    </source>
</evidence>
<sequence>MPSFMRKLGAKLRRHDGNTTGAGHDHSPAARLAPRQPAPQGLDSTSASASPMSSSTCLPAPSAPRDGTTEGNVCSQLLVSQDATVSSNAAVSVEGGDVLWDEAYDQLKAQQPDLVLKYEQIVCHATSKDSTETTPTHPVPADDPSARRKQMLALANARVAKFENRQPVLEKVAMAITVVNALSDRIAAALEASPPASLAFAGLRLILNGCARGIAASQDCLDGLTRVVSRLEWYLGLSGFILADGAGPGPDTLEPSLIAAAGVVSAYLRARIVDLFVALIEYQIKSVCAYYRTNQLVTFLRDLAELDDWKSWLASIEDSEARLLRDVESYDGLKASRLRGQLAKHAKEGNSLLHSLVEQSKELSERDARREQREQRQLDEATRARINKLISTFSIPGLAYKTFKNSLNPEVAPNTGIWLREHSKYMAWEAQPSGILVLAAPPGCGKSVLARSIADEWLVNARHDDDTVVCYFFFKDAPMQTSLANGLCAVLHQLFDQRPEAVLAVSDEIERANEATLRGDPDALWDLFTTALDHLGDAVTIKCVFDALDEADANSCDTLIRFLRQSFSGDSAKRFKVFATCRPYETVLQPLASIQSGLVNLEAQDEELEDISREIDCVIDHKLQLLARRDRNPPPAPVVEKIRESLKAPGNRTYLWVRLVFEVIEGTSTAYREKQWLRPLVSLPQSVDEAYEALLRRVPDEDQHAVRELISMVLAMQELNQKPTSERLAAAQRAVQELDEGADSEEEGASSEQDISLEAFEKWLTNTCGFLLHVFRGEVAFIHQTAKEFLLAQARAPAPSIREIQYPTSGWKNAFVPREGHRIMAEACISALEIRDWCRVIEDWALWDEVDRLDFESYAAYCWHQHFEKCQWWDTTDEGIPDSLVDIRESLLPKYRSLARLNAASVVTHLRSVLDLVTGGEERRLRGVLKQLCAAKRYDDAAWWILHYFPTMATLQIPQGDVGFYDDDDQEMGSTTFLHLVSFAPLARRLLAHGADIAARDSDGKTPLHFFVQGKYFDTTSVDLVLLALDAGADVHAQDFQGRMPIHDCDDVAALGILVAEGVDVNARDGAGQTRLHICVAEFALGRWSEELVGELIRHGADVSARDDMGRTPLHSCRHVDNALQLIEHGADVNARDESGRTPLHVCVADTLFPDVAELLIEHGADVNAEDEGGQTPLHTCVTVDIGQSDTMAVILMNLGADVNAVDQKRRTPLHLCYGEWFVEALVARGADVGAADIMGRTPLHTASSVMVVRSLIRHGASLAARDLEGRNVLHHWAASDTALVRELFIYVIPPLEPYTTNPELADFASALNAQDTQGSTALLVACRARQVDWVRFLLESGADATIPDDTGLLPLQAYFEGRPLQSWDEAFVCVASELVAATGDGSLSEVPGLFTQKTSDEIKDQIRRCKYWTGELDMNAGPNIGRALFMGVCLLLDHGFRLDVDDDDPDAAMFALIEDGEARQRYQTMFDKWKWSTAEHGLVWNKGDWAVEHLVYSGPY</sequence>
<evidence type="ECO:0000256" key="4">
    <source>
        <dbReference type="SAM" id="MobiDB-lite"/>
    </source>
</evidence>
<dbReference type="InterPro" id="IPR036770">
    <property type="entry name" value="Ankyrin_rpt-contain_sf"/>
</dbReference>
<dbReference type="InterPro" id="IPR027417">
    <property type="entry name" value="P-loop_NTPase"/>
</dbReference>
<evidence type="ECO:0000313" key="7">
    <source>
        <dbReference type="EMBL" id="KAG7285521.1"/>
    </source>
</evidence>
<keyword evidence="2 3" id="KW-0040">ANK repeat</keyword>
<dbReference type="Gene3D" id="1.25.40.20">
    <property type="entry name" value="Ankyrin repeat-containing domain"/>
    <property type="match status" value="5"/>
</dbReference>
<evidence type="ECO:0000256" key="3">
    <source>
        <dbReference type="PROSITE-ProRule" id="PRU00023"/>
    </source>
</evidence>
<accession>A0AAD4EQ82</accession>
<gene>
    <name evidence="7" type="ORF">NEMBOFW57_010150</name>
</gene>
<proteinExistence type="predicted"/>
<dbReference type="InterPro" id="IPR050745">
    <property type="entry name" value="Multifunctional_regulatory"/>
</dbReference>
<feature type="repeat" description="ANK" evidence="3">
    <location>
        <begin position="1173"/>
        <end position="1208"/>
    </location>
</feature>
<dbReference type="Pfam" id="PF24883">
    <property type="entry name" value="NPHP3_N"/>
    <property type="match status" value="1"/>
</dbReference>
<protein>
    <recommendedName>
        <fullName evidence="9">Ankyrin repeat protein</fullName>
    </recommendedName>
</protein>
<evidence type="ECO:0008006" key="9">
    <source>
        <dbReference type="Google" id="ProtNLM"/>
    </source>
</evidence>
<keyword evidence="8" id="KW-1185">Reference proteome</keyword>
<dbReference type="InterPro" id="IPR031359">
    <property type="entry name" value="NACHT_N"/>
</dbReference>
<dbReference type="InterPro" id="IPR056884">
    <property type="entry name" value="NPHP3-like_N"/>
</dbReference>
<feature type="region of interest" description="Disordered" evidence="4">
    <location>
        <begin position="1"/>
        <end position="71"/>
    </location>
</feature>
<evidence type="ECO:0000313" key="8">
    <source>
        <dbReference type="Proteomes" id="UP001197093"/>
    </source>
</evidence>
<dbReference type="Pfam" id="PF12796">
    <property type="entry name" value="Ank_2"/>
    <property type="match status" value="1"/>
</dbReference>
<dbReference type="PANTHER" id="PTHR24189">
    <property type="entry name" value="MYOTROPHIN"/>
    <property type="match status" value="1"/>
</dbReference>
<name>A0AAD4EQ82_9PEZI</name>
<dbReference type="SMART" id="SM00248">
    <property type="entry name" value="ANK"/>
    <property type="match status" value="8"/>
</dbReference>
<dbReference type="Proteomes" id="UP001197093">
    <property type="component" value="Unassembled WGS sequence"/>
</dbReference>
<dbReference type="SUPFAM" id="SSF48403">
    <property type="entry name" value="Ankyrin repeat"/>
    <property type="match status" value="1"/>
</dbReference>
<dbReference type="Pfam" id="PF00023">
    <property type="entry name" value="Ank"/>
    <property type="match status" value="1"/>
</dbReference>
<comment type="caution">
    <text evidence="7">The sequence shown here is derived from an EMBL/GenBank/DDBJ whole genome shotgun (WGS) entry which is preliminary data.</text>
</comment>
<dbReference type="SUPFAM" id="SSF52540">
    <property type="entry name" value="P-loop containing nucleoside triphosphate hydrolases"/>
    <property type="match status" value="1"/>
</dbReference>
<evidence type="ECO:0000256" key="2">
    <source>
        <dbReference type="ARBA" id="ARBA00023043"/>
    </source>
</evidence>
<keyword evidence="1" id="KW-0677">Repeat</keyword>
<feature type="repeat" description="ANK" evidence="3">
    <location>
        <begin position="1003"/>
        <end position="1040"/>
    </location>
</feature>
<evidence type="ECO:0000256" key="1">
    <source>
        <dbReference type="ARBA" id="ARBA00022737"/>
    </source>
</evidence>
<dbReference type="PROSITE" id="PS50088">
    <property type="entry name" value="ANK_REPEAT"/>
    <property type="match status" value="5"/>
</dbReference>
<feature type="domain" description="NWD NACHT-NTPase N-terminal" evidence="5">
    <location>
        <begin position="99"/>
        <end position="326"/>
    </location>
</feature>
<feature type="repeat" description="ANK" evidence="3">
    <location>
        <begin position="1139"/>
        <end position="1172"/>
    </location>
</feature>
<dbReference type="EMBL" id="JAHCVI010000005">
    <property type="protein sequence ID" value="KAG7285521.1"/>
    <property type="molecule type" value="Genomic_DNA"/>
</dbReference>
<dbReference type="InterPro" id="IPR002110">
    <property type="entry name" value="Ankyrin_rpt"/>
</dbReference>